<dbReference type="Gene3D" id="3.40.430.10">
    <property type="entry name" value="Dihydrofolate Reductase, subunit A"/>
    <property type="match status" value="1"/>
</dbReference>
<dbReference type="AlphaFoldDB" id="A0A1T4W6D1"/>
<dbReference type="PANTHER" id="PTHR38011:SF11">
    <property type="entry name" value="2,5-DIAMINO-6-RIBOSYLAMINO-4(3H)-PYRIMIDINONE 5'-PHOSPHATE REDUCTASE"/>
    <property type="match status" value="1"/>
</dbReference>
<organism evidence="2 3">
    <name type="scientific">Desulfobaculum bizertense DSM 18034</name>
    <dbReference type="NCBI Taxonomy" id="1121442"/>
    <lineage>
        <taxon>Bacteria</taxon>
        <taxon>Pseudomonadati</taxon>
        <taxon>Thermodesulfobacteriota</taxon>
        <taxon>Desulfovibrionia</taxon>
        <taxon>Desulfovibrionales</taxon>
        <taxon>Desulfovibrionaceae</taxon>
        <taxon>Desulfobaculum</taxon>
    </lineage>
</organism>
<gene>
    <name evidence="2" type="ORF">SAMN02745702_01663</name>
</gene>
<dbReference type="Proteomes" id="UP000189733">
    <property type="component" value="Unassembled WGS sequence"/>
</dbReference>
<dbReference type="GO" id="GO:0008703">
    <property type="term" value="F:5-amino-6-(5-phosphoribosylamino)uracil reductase activity"/>
    <property type="evidence" value="ECO:0007669"/>
    <property type="project" value="InterPro"/>
</dbReference>
<dbReference type="SUPFAM" id="SSF53597">
    <property type="entry name" value="Dihydrofolate reductase-like"/>
    <property type="match status" value="1"/>
</dbReference>
<feature type="domain" description="Bacterial bifunctional deaminase-reductase C-terminal" evidence="1">
    <location>
        <begin position="6"/>
        <end position="165"/>
    </location>
</feature>
<dbReference type="PANTHER" id="PTHR38011">
    <property type="entry name" value="DIHYDROFOLATE REDUCTASE FAMILY PROTEIN (AFU_ORTHOLOGUE AFUA_8G06820)"/>
    <property type="match status" value="1"/>
</dbReference>
<evidence type="ECO:0000259" key="1">
    <source>
        <dbReference type="Pfam" id="PF01872"/>
    </source>
</evidence>
<dbReference type="Pfam" id="PF01872">
    <property type="entry name" value="RibD_C"/>
    <property type="match status" value="1"/>
</dbReference>
<dbReference type="GO" id="GO:0009231">
    <property type="term" value="P:riboflavin biosynthetic process"/>
    <property type="evidence" value="ECO:0007669"/>
    <property type="project" value="InterPro"/>
</dbReference>
<proteinExistence type="predicted"/>
<dbReference type="InterPro" id="IPR024072">
    <property type="entry name" value="DHFR-like_dom_sf"/>
</dbReference>
<dbReference type="STRING" id="1121442.SAMN02745702_01663"/>
<keyword evidence="3" id="KW-1185">Reference proteome</keyword>
<dbReference type="InterPro" id="IPR002734">
    <property type="entry name" value="RibDG_C"/>
</dbReference>
<sequence>MPNKVFIATSLDGYIADRNGGLDFLETVPNPEGLDLGFVPLMKSVDALLMGRKTLDAVLSFDVPWPYSKPVFVLSSTMKAVPEALAGKLEIVSGDVRDVVNDLNARGFKKLYVDGGTLIQSLLAEDLIDDLIVSQIPVLLGGGVPLFGALSKHLEFELVKSEVFLDAIVQSHYRRKR</sequence>
<dbReference type="RefSeq" id="WP_078684957.1">
    <property type="nucleotide sequence ID" value="NZ_FUYA01000005.1"/>
</dbReference>
<dbReference type="OrthoDB" id="2313602at2"/>
<evidence type="ECO:0000313" key="2">
    <source>
        <dbReference type="EMBL" id="SKA72689.1"/>
    </source>
</evidence>
<protein>
    <submittedName>
        <fullName evidence="2">Dihydrofolate reductase</fullName>
    </submittedName>
</protein>
<evidence type="ECO:0000313" key="3">
    <source>
        <dbReference type="Proteomes" id="UP000189733"/>
    </source>
</evidence>
<name>A0A1T4W6D1_9BACT</name>
<dbReference type="InterPro" id="IPR050765">
    <property type="entry name" value="Riboflavin_Biosynth_HTPR"/>
</dbReference>
<reference evidence="2 3" key="1">
    <citation type="submission" date="2017-02" db="EMBL/GenBank/DDBJ databases">
        <authorList>
            <person name="Peterson S.W."/>
        </authorList>
    </citation>
    <scope>NUCLEOTIDE SEQUENCE [LARGE SCALE GENOMIC DNA]</scope>
    <source>
        <strain evidence="2 3">DSM 18034</strain>
    </source>
</reference>
<dbReference type="EMBL" id="FUYA01000005">
    <property type="protein sequence ID" value="SKA72689.1"/>
    <property type="molecule type" value="Genomic_DNA"/>
</dbReference>
<accession>A0A1T4W6D1</accession>